<dbReference type="Gene3D" id="3.30.40.10">
    <property type="entry name" value="Zinc/RING finger domain, C3HC4 (zinc finger)"/>
    <property type="match status" value="1"/>
</dbReference>
<evidence type="ECO:0000256" key="10">
    <source>
        <dbReference type="ARBA" id="ARBA00022786"/>
    </source>
</evidence>
<dbReference type="InterPro" id="IPR001841">
    <property type="entry name" value="Znf_RING"/>
</dbReference>
<protein>
    <recommendedName>
        <fullName evidence="4">RING-type E3 ubiquitin transferase</fullName>
        <ecNumber evidence="4">2.3.2.27</ecNumber>
    </recommendedName>
</protein>
<feature type="compositionally biased region" description="Polar residues" evidence="16">
    <location>
        <begin position="369"/>
        <end position="379"/>
    </location>
</feature>
<keyword evidence="20" id="KW-1185">Reference proteome</keyword>
<reference evidence="21" key="2">
    <citation type="submission" date="2025-08" db="UniProtKB">
        <authorList>
            <consortium name="RefSeq"/>
        </authorList>
    </citation>
    <scope>IDENTIFICATION</scope>
    <source>
        <tissue evidence="21">Leaf</tissue>
    </source>
</reference>
<comment type="subcellular location">
    <subcellularLocation>
        <location evidence="2">Membrane</location>
        <topology evidence="2">Single-pass membrane protein</topology>
    </subcellularLocation>
</comment>
<evidence type="ECO:0000256" key="15">
    <source>
        <dbReference type="PROSITE-ProRule" id="PRU00175"/>
    </source>
</evidence>
<evidence type="ECO:0000256" key="3">
    <source>
        <dbReference type="ARBA" id="ARBA00004906"/>
    </source>
</evidence>
<keyword evidence="10" id="KW-0833">Ubl conjugation pathway</keyword>
<evidence type="ECO:0000259" key="19">
    <source>
        <dbReference type="PROSITE" id="PS50089"/>
    </source>
</evidence>
<dbReference type="STRING" id="4097.A0A1S3Y252"/>
<evidence type="ECO:0000256" key="16">
    <source>
        <dbReference type="SAM" id="MobiDB-lite"/>
    </source>
</evidence>
<dbReference type="PaxDb" id="4097-A0A1S3Y252"/>
<evidence type="ECO:0000256" key="2">
    <source>
        <dbReference type="ARBA" id="ARBA00004167"/>
    </source>
</evidence>
<dbReference type="OMA" id="WFANKEL"/>
<feature type="chain" id="PRO_5010383815" description="RING-type E3 ubiquitin transferase" evidence="18">
    <location>
        <begin position="36"/>
        <end position="443"/>
    </location>
</feature>
<dbReference type="GO" id="GO:0008270">
    <property type="term" value="F:zinc ion binding"/>
    <property type="evidence" value="ECO:0007669"/>
    <property type="project" value="UniProtKB-KW"/>
</dbReference>
<dbReference type="SMR" id="A0A1S3Y252"/>
<keyword evidence="5" id="KW-0808">Transferase</keyword>
<dbReference type="KEGG" id="nta:107771373"/>
<feature type="region of interest" description="Disordered" evidence="16">
    <location>
        <begin position="236"/>
        <end position="264"/>
    </location>
</feature>
<evidence type="ECO:0000256" key="7">
    <source>
        <dbReference type="ARBA" id="ARBA00022723"/>
    </source>
</evidence>
<feature type="compositionally biased region" description="Basic and acidic residues" evidence="16">
    <location>
        <begin position="242"/>
        <end position="252"/>
    </location>
</feature>
<evidence type="ECO:0000256" key="17">
    <source>
        <dbReference type="SAM" id="Phobius"/>
    </source>
</evidence>
<dbReference type="PROSITE" id="PS50089">
    <property type="entry name" value="ZF_RING_2"/>
    <property type="match status" value="1"/>
</dbReference>
<evidence type="ECO:0000256" key="18">
    <source>
        <dbReference type="SAM" id="SignalP"/>
    </source>
</evidence>
<keyword evidence="13 17" id="KW-0472">Membrane</keyword>
<evidence type="ECO:0000256" key="8">
    <source>
        <dbReference type="ARBA" id="ARBA00022729"/>
    </source>
</evidence>
<evidence type="ECO:0000313" key="20">
    <source>
        <dbReference type="Proteomes" id="UP000790787"/>
    </source>
</evidence>
<dbReference type="GO" id="GO:0016020">
    <property type="term" value="C:membrane"/>
    <property type="evidence" value="ECO:0007669"/>
    <property type="project" value="UniProtKB-SubCell"/>
</dbReference>
<gene>
    <name evidence="21" type="primary">LOC107771373</name>
</gene>
<feature type="transmembrane region" description="Helical" evidence="17">
    <location>
        <begin position="51"/>
        <end position="71"/>
    </location>
</feature>
<name>A0A1S3Y252_TOBAC</name>
<evidence type="ECO:0000256" key="1">
    <source>
        <dbReference type="ARBA" id="ARBA00000900"/>
    </source>
</evidence>
<evidence type="ECO:0000256" key="14">
    <source>
        <dbReference type="ARBA" id="ARBA00024209"/>
    </source>
</evidence>
<sequence length="443" mass="51242">MQMYSLAAASWILMNQSSMLLFLAVLSFGLFSVKAEVPPSEDVVSSFQPSLAVVIGVLSIMFSLTFLLLLYAKFCHRASSSVHNSTNIMHIQDGLVRSVPSGIDKTVVESLPFFRFSFIRGSKQGLECAVCLSKFEDIEILRLLPKCKHAFHIDCIDKWLENHSTCPLCRHKVSAQDLSLLTSSESLRFLSELRGESNLELYIQREESNLELYIQREESNLELYIQREENGSSRFSIGSSFKKSEKGNKEEELPIQENNIDNQQQTDYQNQKALHRLNHRIIVSDVVFKNRWSNVTSSDLIFLNSEMLNSNRFSSMDRITEQSTAKRVIEEEGQRMNIKDEMERKRLFESKFSKFQQNDLSQFPEASESRTNSSKSLSQNEKRCMSEIIVHPRFNSNNIGNRKLSERRRKLWLPIARRTVKWFANRERKSSSHTANRRQTLNL</sequence>
<evidence type="ECO:0000256" key="12">
    <source>
        <dbReference type="ARBA" id="ARBA00022989"/>
    </source>
</evidence>
<dbReference type="FunFam" id="3.30.40.10:FF:000285">
    <property type="entry name" value="RING-H2 finger protein ATL43"/>
    <property type="match status" value="1"/>
</dbReference>
<accession>A0A1S3Y252</accession>
<keyword evidence="9 15" id="KW-0863">Zinc-finger</keyword>
<proteinExistence type="inferred from homology"/>
<keyword evidence="7" id="KW-0479">Metal-binding</keyword>
<evidence type="ECO:0000256" key="4">
    <source>
        <dbReference type="ARBA" id="ARBA00012483"/>
    </source>
</evidence>
<organism evidence="20 21">
    <name type="scientific">Nicotiana tabacum</name>
    <name type="common">Common tobacco</name>
    <dbReference type="NCBI Taxonomy" id="4097"/>
    <lineage>
        <taxon>Eukaryota</taxon>
        <taxon>Viridiplantae</taxon>
        <taxon>Streptophyta</taxon>
        <taxon>Embryophyta</taxon>
        <taxon>Tracheophyta</taxon>
        <taxon>Spermatophyta</taxon>
        <taxon>Magnoliopsida</taxon>
        <taxon>eudicotyledons</taxon>
        <taxon>Gunneridae</taxon>
        <taxon>Pentapetalae</taxon>
        <taxon>asterids</taxon>
        <taxon>lamiids</taxon>
        <taxon>Solanales</taxon>
        <taxon>Solanaceae</taxon>
        <taxon>Nicotianoideae</taxon>
        <taxon>Nicotianeae</taxon>
        <taxon>Nicotiana</taxon>
    </lineage>
</organism>
<dbReference type="PANTHER" id="PTHR46539">
    <property type="entry name" value="E3 UBIQUITIN-PROTEIN LIGASE ATL42"/>
    <property type="match status" value="1"/>
</dbReference>
<dbReference type="RefSeq" id="XP_016446214.1">
    <property type="nucleotide sequence ID" value="XM_016590728.1"/>
</dbReference>
<evidence type="ECO:0000256" key="11">
    <source>
        <dbReference type="ARBA" id="ARBA00022833"/>
    </source>
</evidence>
<dbReference type="OrthoDB" id="8062037at2759"/>
<reference evidence="20" key="1">
    <citation type="journal article" date="2014" name="Nat. Commun.">
        <title>The tobacco genome sequence and its comparison with those of tomato and potato.</title>
        <authorList>
            <person name="Sierro N."/>
            <person name="Battey J.N."/>
            <person name="Ouadi S."/>
            <person name="Bakaher N."/>
            <person name="Bovet L."/>
            <person name="Willig A."/>
            <person name="Goepfert S."/>
            <person name="Peitsch M.C."/>
            <person name="Ivanov N.V."/>
        </authorList>
    </citation>
    <scope>NUCLEOTIDE SEQUENCE [LARGE SCALE GENOMIC DNA]</scope>
</reference>
<dbReference type="RefSeq" id="XP_016446214.1">
    <property type="nucleotide sequence ID" value="XM_016590728.2"/>
</dbReference>
<keyword evidence="12 17" id="KW-1133">Transmembrane helix</keyword>
<evidence type="ECO:0000256" key="13">
    <source>
        <dbReference type="ARBA" id="ARBA00023136"/>
    </source>
</evidence>
<dbReference type="EC" id="2.3.2.27" evidence="4"/>
<dbReference type="CDD" id="cd16461">
    <property type="entry name" value="RING-H2_EL5-like"/>
    <property type="match status" value="1"/>
</dbReference>
<evidence type="ECO:0000256" key="9">
    <source>
        <dbReference type="ARBA" id="ARBA00022771"/>
    </source>
</evidence>
<keyword evidence="6 17" id="KW-0812">Transmembrane</keyword>
<dbReference type="AlphaFoldDB" id="A0A1S3Y252"/>
<dbReference type="SMART" id="SM00184">
    <property type="entry name" value="RING"/>
    <property type="match status" value="1"/>
</dbReference>
<keyword evidence="8 18" id="KW-0732">Signal</keyword>
<dbReference type="Proteomes" id="UP000790787">
    <property type="component" value="Chromosome 13"/>
</dbReference>
<dbReference type="PANTHER" id="PTHR46539:SF1">
    <property type="entry name" value="E3 UBIQUITIN-PROTEIN LIGASE ATL42"/>
    <property type="match status" value="1"/>
</dbReference>
<comment type="catalytic activity">
    <reaction evidence="1">
        <text>S-ubiquitinyl-[E2 ubiquitin-conjugating enzyme]-L-cysteine + [acceptor protein]-L-lysine = [E2 ubiquitin-conjugating enzyme]-L-cysteine + N(6)-ubiquitinyl-[acceptor protein]-L-lysine.</text>
        <dbReference type="EC" id="2.3.2.27"/>
    </reaction>
</comment>
<comment type="pathway">
    <text evidence="3">Protein modification; protein ubiquitination.</text>
</comment>
<dbReference type="SUPFAM" id="SSF57850">
    <property type="entry name" value="RING/U-box"/>
    <property type="match status" value="1"/>
</dbReference>
<dbReference type="GeneID" id="107771373"/>
<evidence type="ECO:0000256" key="5">
    <source>
        <dbReference type="ARBA" id="ARBA00022679"/>
    </source>
</evidence>
<comment type="similarity">
    <text evidence="14">Belongs to the RING-type zinc finger family. ATL subfamily.</text>
</comment>
<dbReference type="GO" id="GO:0061630">
    <property type="term" value="F:ubiquitin protein ligase activity"/>
    <property type="evidence" value="ECO:0007669"/>
    <property type="project" value="UniProtKB-EC"/>
</dbReference>
<dbReference type="InterPro" id="IPR013083">
    <property type="entry name" value="Znf_RING/FYVE/PHD"/>
</dbReference>
<feature type="domain" description="RING-type" evidence="19">
    <location>
        <begin position="128"/>
        <end position="170"/>
    </location>
</feature>
<evidence type="ECO:0000256" key="6">
    <source>
        <dbReference type="ARBA" id="ARBA00022692"/>
    </source>
</evidence>
<feature type="region of interest" description="Disordered" evidence="16">
    <location>
        <begin position="359"/>
        <end position="380"/>
    </location>
</feature>
<feature type="signal peptide" evidence="18">
    <location>
        <begin position="1"/>
        <end position="35"/>
    </location>
</feature>
<evidence type="ECO:0000313" key="21">
    <source>
        <dbReference type="RefSeq" id="XP_016446214.1"/>
    </source>
</evidence>
<keyword evidence="11" id="KW-0862">Zinc</keyword>
<dbReference type="Pfam" id="PF13639">
    <property type="entry name" value="zf-RING_2"/>
    <property type="match status" value="1"/>
</dbReference>